<dbReference type="GO" id="GO:0051015">
    <property type="term" value="F:actin filament binding"/>
    <property type="evidence" value="ECO:0007669"/>
    <property type="project" value="TreeGrafter"/>
</dbReference>
<evidence type="ECO:0000313" key="3">
    <source>
        <dbReference type="EMBL" id="GAX80166.1"/>
    </source>
</evidence>
<dbReference type="GO" id="GO:0016460">
    <property type="term" value="C:myosin II complex"/>
    <property type="evidence" value="ECO:0007669"/>
    <property type="project" value="TreeGrafter"/>
</dbReference>
<keyword evidence="1" id="KW-0175">Coiled coil</keyword>
<feature type="compositionally biased region" description="Polar residues" evidence="2">
    <location>
        <begin position="4052"/>
        <end position="4071"/>
    </location>
</feature>
<feature type="compositionally biased region" description="Basic and acidic residues" evidence="2">
    <location>
        <begin position="1587"/>
        <end position="1596"/>
    </location>
</feature>
<dbReference type="EMBL" id="BEGY01000049">
    <property type="protein sequence ID" value="GAX80166.1"/>
    <property type="molecule type" value="Genomic_DNA"/>
</dbReference>
<feature type="compositionally biased region" description="Polar residues" evidence="2">
    <location>
        <begin position="2166"/>
        <end position="2183"/>
    </location>
</feature>
<dbReference type="OrthoDB" id="10255512at2759"/>
<accession>A0A250XAV1</accession>
<comment type="caution">
    <text evidence="3">The sequence shown here is derived from an EMBL/GenBank/DDBJ whole genome shotgun (WGS) entry which is preliminary data.</text>
</comment>
<feature type="region of interest" description="Disordered" evidence="2">
    <location>
        <begin position="1822"/>
        <end position="1852"/>
    </location>
</feature>
<feature type="coiled-coil region" evidence="1">
    <location>
        <begin position="2400"/>
        <end position="2427"/>
    </location>
</feature>
<feature type="compositionally biased region" description="Polar residues" evidence="2">
    <location>
        <begin position="875"/>
        <end position="894"/>
    </location>
</feature>
<feature type="coiled-coil region" evidence="1">
    <location>
        <begin position="219"/>
        <end position="281"/>
    </location>
</feature>
<feature type="coiled-coil region" evidence="1">
    <location>
        <begin position="2792"/>
        <end position="2924"/>
    </location>
</feature>
<feature type="coiled-coil region" evidence="1">
    <location>
        <begin position="684"/>
        <end position="777"/>
    </location>
</feature>
<feature type="compositionally biased region" description="Polar residues" evidence="2">
    <location>
        <begin position="4377"/>
        <end position="4415"/>
    </location>
</feature>
<feature type="region of interest" description="Disordered" evidence="2">
    <location>
        <begin position="4286"/>
        <end position="4305"/>
    </location>
</feature>
<feature type="region of interest" description="Disordered" evidence="2">
    <location>
        <begin position="3394"/>
        <end position="3471"/>
    </location>
</feature>
<dbReference type="Gene3D" id="1.10.287.1490">
    <property type="match status" value="1"/>
</dbReference>
<protein>
    <recommendedName>
        <fullName evidence="5">Pericentrin/AKAP-450 centrosomal targeting domain-containing protein</fullName>
    </recommendedName>
</protein>
<feature type="coiled-coil region" evidence="1">
    <location>
        <begin position="1199"/>
        <end position="1233"/>
    </location>
</feature>
<feature type="coiled-coil region" evidence="1">
    <location>
        <begin position="2285"/>
        <end position="2358"/>
    </location>
</feature>
<feature type="region of interest" description="Disordered" evidence="2">
    <location>
        <begin position="4363"/>
        <end position="4415"/>
    </location>
</feature>
<feature type="compositionally biased region" description="Low complexity" evidence="2">
    <location>
        <begin position="3666"/>
        <end position="3675"/>
    </location>
</feature>
<feature type="coiled-coil region" evidence="1">
    <location>
        <begin position="933"/>
        <end position="1076"/>
    </location>
</feature>
<keyword evidence="4" id="KW-1185">Reference proteome</keyword>
<organism evidence="3 4">
    <name type="scientific">Chlamydomonas eustigma</name>
    <dbReference type="NCBI Taxonomy" id="1157962"/>
    <lineage>
        <taxon>Eukaryota</taxon>
        <taxon>Viridiplantae</taxon>
        <taxon>Chlorophyta</taxon>
        <taxon>core chlorophytes</taxon>
        <taxon>Chlorophyceae</taxon>
        <taxon>CS clade</taxon>
        <taxon>Chlamydomonadales</taxon>
        <taxon>Chlamydomonadaceae</taxon>
        <taxon>Chlamydomonas</taxon>
    </lineage>
</organism>
<gene>
    <name evidence="3" type="ORF">CEUSTIGMA_g7604.t1</name>
</gene>
<dbReference type="GO" id="GO:0000146">
    <property type="term" value="F:microfilament motor activity"/>
    <property type="evidence" value="ECO:0007669"/>
    <property type="project" value="TreeGrafter"/>
</dbReference>
<feature type="region of interest" description="Disordered" evidence="2">
    <location>
        <begin position="875"/>
        <end position="913"/>
    </location>
</feature>
<feature type="region of interest" description="Disordered" evidence="2">
    <location>
        <begin position="4538"/>
        <end position="4567"/>
    </location>
</feature>
<proteinExistence type="predicted"/>
<feature type="compositionally biased region" description="Low complexity" evidence="2">
    <location>
        <begin position="3407"/>
        <end position="3417"/>
    </location>
</feature>
<feature type="coiled-coil region" evidence="1">
    <location>
        <begin position="3277"/>
        <end position="3307"/>
    </location>
</feature>
<feature type="region of interest" description="Disordered" evidence="2">
    <location>
        <begin position="1988"/>
        <end position="2053"/>
    </location>
</feature>
<reference evidence="3 4" key="1">
    <citation type="submission" date="2017-08" db="EMBL/GenBank/DDBJ databases">
        <title>Acidophilic green algal genome provides insights into adaptation to an acidic environment.</title>
        <authorList>
            <person name="Hirooka S."/>
            <person name="Hirose Y."/>
            <person name="Kanesaki Y."/>
            <person name="Higuchi S."/>
            <person name="Fujiwara T."/>
            <person name="Onuma R."/>
            <person name="Era A."/>
            <person name="Ohbayashi R."/>
            <person name="Uzuka A."/>
            <person name="Nozaki H."/>
            <person name="Yoshikawa H."/>
            <person name="Miyagishima S.Y."/>
        </authorList>
    </citation>
    <scope>NUCLEOTIDE SEQUENCE [LARGE SCALE GENOMIC DNA]</scope>
    <source>
        <strain evidence="3 4">NIES-2499</strain>
    </source>
</reference>
<dbReference type="GO" id="GO:0032982">
    <property type="term" value="C:myosin filament"/>
    <property type="evidence" value="ECO:0007669"/>
    <property type="project" value="TreeGrafter"/>
</dbReference>
<feature type="coiled-coil region" evidence="1">
    <location>
        <begin position="2082"/>
        <end position="2109"/>
    </location>
</feature>
<feature type="compositionally biased region" description="Low complexity" evidence="2">
    <location>
        <begin position="1999"/>
        <end position="2009"/>
    </location>
</feature>
<feature type="coiled-coil region" evidence="1">
    <location>
        <begin position="3957"/>
        <end position="3984"/>
    </location>
</feature>
<feature type="coiled-coil region" evidence="1">
    <location>
        <begin position="3006"/>
        <end position="3198"/>
    </location>
</feature>
<feature type="compositionally biased region" description="Polar residues" evidence="2">
    <location>
        <begin position="4543"/>
        <end position="4560"/>
    </location>
</feature>
<feature type="region of interest" description="Disordered" evidence="2">
    <location>
        <begin position="1565"/>
        <end position="1597"/>
    </location>
</feature>
<feature type="coiled-coil region" evidence="1">
    <location>
        <begin position="1292"/>
        <end position="1337"/>
    </location>
</feature>
<feature type="region of interest" description="Disordered" evidence="2">
    <location>
        <begin position="4452"/>
        <end position="4493"/>
    </location>
</feature>
<feature type="region of interest" description="Disordered" evidence="2">
    <location>
        <begin position="1910"/>
        <end position="1935"/>
    </location>
</feature>
<feature type="region of interest" description="Disordered" evidence="2">
    <location>
        <begin position="3657"/>
        <end position="3682"/>
    </location>
</feature>
<sequence length="4650" mass="501249">MEPSQPKYDDAFSKERAVSVLNSLNVEGDEYFLKGDAEQELQALEQGTGPNALDDVDRQEHMEVVELRNELKLLNHDIEAERLQRSVIEADLHNNVHGLRTCVIHASTKIAKAKEGVTETAVHVDEANSGACSLLAQLHGLSSLLQDEARNEPHTVLQLIQEGLERSLIEAHTVVVCLSQASSDLTNVAAMHEDVLKLEEEDAPTDQPGTTQAHVDKAMEEAAASIESLHAEMRRLQEELHSAHIDGQTKKVEILKQSERIQKLERHVEFFSNERNEMLQQLMESYEDLVKARTSVAFAARLLNSQNDIMADSQASKLSDMLNQAISALERQEMLFVPVVERLHIPNPHHAMDVGLNLASLDQGLRLQQTVMASSPLAALSGTDTVTQDRTGADALPAVVSTLYDIRNMLLESIRSSGEEVPDVESPAEVLSLLQAVLGDREELVQKLQQQQQQVAHQHPTVAQGQAEGTTAGGLVQLPDLLIQAHDVYVSTPSAAPPGDLVGIYVSTPSAAPPGDLVGITSLPLVDPSFPATRIHAGLADYSMSLDSDTSYAGDDESFAPGGSVSVMSPRQVSHYNNAMFHTSNANAAASSAQKKEESATKKDDFVSEAAVPPNDQYDVHQSIARDMVPLSILAADSLDNGGGSQQELLHLTQQVQALEENSQAVLSSQLAMEEKSQALLSSQQALEEENQALLSSKKALEGEIQALLRSQQALEEENQALLSSKLAMEEKSQALLNSQQALEEENQALLSSKLAMEEKSQALLNSQQALEETNQALLSSEQTLVGQNAALLSSQLALKEENAALLSSQQGHASELDAMESKMGDLELQLGQAMSVSHDLKQQLLQSATMNETSHVHAAASELSSGGMMFNEAGTTVRGSQGSNGATPASQATDSREGAAETDDAAPSQQASTHCAALDTLEEKAVHSAAAMEETEASLAALREECEATALAYASLQNQKSWMETELATAREQLAAAKSNLKEASADFSRIKREMVARLKGKDEELRAAAEALSESELTQQILQQQLEEQKRNVVEVEAELEEQKRRVEEVVAELEAEQRTVQKMSDQLDAVRQELVAAAVKPRVAAVQRGSMNSDKQVAVGAQGDALVGVVRRGVEGQGVKLRAEATDIKLRAEAADVQLRAEATDVQLRAEATDVQLRAEATDVQLLLDQIAQAVTHAAMAELRAETLEVEGQRVLEKLEEDLASTHVQLQQKAAECTALRSQLQQAQAADASRAAEVPIKGGTSGLMSSSAVCTAGEANGTTLLSVEPTVALLLQSSQAELLRSKRAHAEAMQLLQALHEEAQRFNRKLWAENAKMSRQMESLQAEVVDLGQRVTAPAAVDKFDRGTSAGGAWLVDPSSTAQQQAQRISAQQQVLHSELAGSQVKVQELQQLLLDRNLIIQQLSEELVQWSAQEEEQEAAEDIAHDSPKSVQVQGSKTHEKAADDCNSAESVDAVMAPLSLHSPASSNCSHAVQPADPLTATRPSAAVINSPSSQLPMHWISNALAGSASDSPSQAVSWSPANPLAWLQEEGLQQSIDSLEPSNSTSYETTCMPLGTPKGTAAAGQTCVPLGSPTGTAAAGQGHEEESRESLLHQPPLLSSRHIIPVDHDSEPGSDVPLLPEGSVLSTTVSTANSPQALQLNMMTPSLLSGETIGPSSASGHMLFTPASIGPLSANPLFFPEADNVSEAESGALSPRSSLNEESQFLSFKVSADVQRSSLSSAVRADSLHRVVSMGGPSPLPRVSPYEDEMSVRRNALFDSECSPLKDSGSGKEETILGMTRSLLQETQEAASHLEPPQLPNLLHPILTSSANIVKRSTTQGLSQPPDGTSQLDVTLDGPPPVSDHDHDVLTYSVSLGGAEGHITDPVQRMHEQLALLRREAMHRESENHLLKTQLHQYRSLLDSMGGAATSSAPSSRGGKLPSAAASRRATAEDIAQAAGMQPNSPAAQVTHVFLQRIEELEREAMDRDQQLKQLTGLVASLQMGRQGEDSDSTSDASQSSRAASPDRLSRTEGASAGDDKEPSTVTAVPWSLGEGEGLPPHGSLSSWQNLTAETPESLQAALQHWKSEHALVSEQCATREAELAQAHVQLAELEAELRGLLSETGGSEAEGAALRKGFDGETAVEFRVWSSKGDAVHHLQHGASFGGAFVAESEGEEQLRSSSSQEPSAGLESSTQYKTVSQDLRVSQKQVLELQAEQNATLAELDLIVSQFREAQLELAVGRPALVSELQEQKKREALAAEERLLQVKRMDSAAARESALNAARGELRILHLAALEQLEHLNAQLRSKQADCEGLQCQLDAVNAECEGLRSQLALKVQEEVEASAVTALTVMEIQAEVSNLQTALEESQRGHDALLLQCQEWERRHTELMMKSVDNEIVEVVSLQRDHASELLSSLQSDHAKVQVELQVLQQAHDALEEEWGAMAQQVTVLEQMQGVNEAQLAALVEERDALRLSHVDLSQQISVVQANSAQQVQEVHAAHEELLARHEDALTNSALLAEESALQCAAVKQQFCAERELSVKQLESAEIQMVSLMVQVAIQKAIIQDTTSTLSDHARQHLEISEGQLVSLIVQVAVLKTVVNDITAMSDNARQHLKLAETDAASFKSMAAALGDHVVELQSQLGDAQVDNKTLIARVQELTAEVQQRKSVHADIFSAFTDEEALNQKLMSSLEDSVSRVEELQQLLLQSELKRSADVATEVALRSAITVVVQEKVSELECENSELHAVHEVLTTKYNDLAAAMEQYRTQYADLLAAHEALNAGLMSVTSQHEELLEDHRTQAAQHEALQADLASLRSQHAILQAQHSSSTSQHDALQAEYASLVAKHKSLQTENAILSSQHETLQAVHVPLVAEHEDLKAQLEVLSSQHEALQAEHAFILSQHEALQGAHEPLVSEHQDLKAQLEALLSQHETVQGRLATLQSLHETLQAEHDVVNSAVLDWKNAHESLSTEHSELQVTYERLSAHHSELQATHESMSTEHSELQAAHAELDATALAVAAEIEQQHQQLEEERELHNVLSSELSSLKTNHCLLQGQLSDLQAKTAALQAEVGGLNQSLREARDEEEGAKTRVMELEEELKSSLAVEEELRARFESSLEQLDEAEGRAAACQASLMGQMEALRSELEDRESVMQDLQLEIQRVKEASQQLVEVKDRELSGLTGEIEARDEQLQVLQHQVKQLSELAQQSDAALGASAQQHALEQEKWQASILGLEDQLSTSQQLTKQLTVQLAVVAEESAGLRDQLAVAVEESAGLRDQLAVVAEESAGLRDQLERQSQQASILRDNLESSSQEVQALRLQVDAGMAETATLREQMQQQAAKAIHVGAEPVMGPNGLLMAYRRSFRVEEGGPAGILGLLAGQQLSSSFRSSSGHLDFSAAAASGSGDMMASQRMSIPSPISELGPGPAEAGGASGCMTGADADASSLAQEEQQQQQRWSLITDRGASPDQTSAPADAAPHQAQSVRTEDMFGPFVSAPRAVRDDHRRSPSFKSDGLLSVFSDYLDEVIHSDGSEEPGEPELDGKISTEQSGLVTGDTHYAEGMDKEEHSDLALTNMQLTRQIEDMMCEEEEGRKQHEEELSRLRMQQEQQMVRLKVIHTEELEALRAELSSLHASHGLQEQRTMQLITQLNEAKTLVQHLQTSSAQVVSKVVQTDPASPPHSTLSSSRSAEQDEADQAAFRAQLQLQQGHIDMLQDDMAELQRHMHAEVSNVISQRDALKDEVRRAQQRLTNQQVLLEDASFKVAALEEDLAQALKQVLSLEHALEELQQDSLALADSGLVNELTASMADVEQQRDQLTQQVAFFEAQLRSLHADSEEGKQSCSLLTAGLEALSSQLLAQSVAAPAAIAPAESKSMDSVPGNVQKAEAQPMLSCNDSISPQQSTPVTASTMHQLNYDLPLHSAVEQPVVAAPQTTEPAFRTPQSLQATLVSPPSVVGGEASASHEFTPQSLKNLQIEVQQLKAQLQQVQSAVSAASVDSDTAPSSAVGAGSGSATVRIIEENTSRAAMASKLRADLAVVQSALMSKLQELQAAKRRSRKSTSSATPQLQNKGTSSKDSATGSPQQAPVLASKDPTPGSRSQLQRILKPAKPLTEQKQLRTISLMSSLSPLLRSPPVRGIPDWAIHAITTSTANHQTLPADLGPSPLQKHESNRVHEDVKWSYSATTRLSATAHSSSSSALDYVPDLIQPQVAQPPYHTTHNSSTDWRLQTASGSSSTVSKRLQQMFGILPSPALNATSHTAPPLSYVAAEAHGGNSPARVSTRPVAGFVTVLESPSCASPRAVKAAGPKGSQSNRENAHICSPQPFATLTDHPPHQAHTGQPEAMTLHSIIAEPVELPLTAKKEVPPVAAWLTAAREKESNPAGADGYLTPQPTISRSTLTPHASQQGLHGQDSSKSLHSLQGKTTPLLGSTRFSPEVLARAAAVAYPAAPTLGVTGSLPAAALPPPFLNKDTDKSCQSEDEEDIHPYNHSDQVTRRDTNSGLPASITITPYVPLDAEEDQAHQLKQNGYSGGSVTFRLTVLDSSLADEGAVVTPQAGHQQQGRQALAQASTFHQGHGTGQEETLLAARTNQRDVAGLYSREAHRVHPSSADVWEAPGMKGGRKYANTCFYPSDMGPAPSTPVFCNSRETEDSKTGQGLVIRRL</sequence>
<feature type="region of interest" description="Disordered" evidence="2">
    <location>
        <begin position="4036"/>
        <end position="4099"/>
    </location>
</feature>
<evidence type="ECO:0008006" key="5">
    <source>
        <dbReference type="Google" id="ProtNLM"/>
    </source>
</evidence>
<feature type="compositionally biased region" description="Polar residues" evidence="2">
    <location>
        <begin position="1822"/>
        <end position="1838"/>
    </location>
</feature>
<feature type="coiled-coil region" evidence="1">
    <location>
        <begin position="3715"/>
        <end position="3821"/>
    </location>
</feature>
<dbReference type="PANTHER" id="PTHR45615:SF40">
    <property type="entry name" value="MYOSIN HEAVY CHAIN, NON-MUSCLE"/>
    <property type="match status" value="1"/>
</dbReference>
<evidence type="ECO:0000313" key="4">
    <source>
        <dbReference type="Proteomes" id="UP000232323"/>
    </source>
</evidence>
<feature type="compositionally biased region" description="Basic and acidic residues" evidence="2">
    <location>
        <begin position="4471"/>
        <end position="4485"/>
    </location>
</feature>
<evidence type="ECO:0000256" key="2">
    <source>
        <dbReference type="SAM" id="MobiDB-lite"/>
    </source>
</evidence>
<dbReference type="PANTHER" id="PTHR45615">
    <property type="entry name" value="MYOSIN HEAVY CHAIN, NON-MUSCLE"/>
    <property type="match status" value="1"/>
</dbReference>
<name>A0A250XAV1_9CHLO</name>
<dbReference type="Proteomes" id="UP000232323">
    <property type="component" value="Unassembled WGS sequence"/>
</dbReference>
<dbReference type="SUPFAM" id="SSF46579">
    <property type="entry name" value="Prefoldin"/>
    <property type="match status" value="1"/>
</dbReference>
<evidence type="ECO:0000256" key="1">
    <source>
        <dbReference type="SAM" id="Coils"/>
    </source>
</evidence>
<dbReference type="GO" id="GO:0005737">
    <property type="term" value="C:cytoplasm"/>
    <property type="evidence" value="ECO:0007669"/>
    <property type="project" value="TreeGrafter"/>
</dbReference>
<feature type="region of interest" description="Disordered" evidence="2">
    <location>
        <begin position="2160"/>
        <end position="2183"/>
    </location>
</feature>